<reference evidence="23" key="1">
    <citation type="submission" date="2021-01" db="EMBL/GenBank/DDBJ databases">
        <title>Draft genome sequence of Acholeplasmataceae bacterium strain Mahy22.</title>
        <authorList>
            <person name="Watanabe M."/>
            <person name="Kojima H."/>
            <person name="Fukui M."/>
        </authorList>
    </citation>
    <scope>NUCLEOTIDE SEQUENCE</scope>
    <source>
        <strain evidence="23">Mahy22</strain>
    </source>
</reference>
<dbReference type="PANTHER" id="PTHR43584:SF3">
    <property type="entry name" value="BIFUNCTIONAL PROTEIN GLMU"/>
    <property type="match status" value="1"/>
</dbReference>
<dbReference type="Pfam" id="PF00132">
    <property type="entry name" value="Hexapep"/>
    <property type="match status" value="1"/>
</dbReference>
<evidence type="ECO:0000256" key="7">
    <source>
        <dbReference type="ARBA" id="ARBA00022679"/>
    </source>
</evidence>
<dbReference type="InterPro" id="IPR011004">
    <property type="entry name" value="Trimer_LpxA-like_sf"/>
</dbReference>
<feature type="binding site" evidence="20">
    <location>
        <position position="376"/>
    </location>
    <ligand>
        <name>UDP-N-acetyl-alpha-D-glucosamine</name>
        <dbReference type="ChEBI" id="CHEBI:57705"/>
    </ligand>
</feature>
<gene>
    <name evidence="20 23" type="primary">glmU</name>
    <name evidence="23" type="ORF">MPAN_009750</name>
</gene>
<dbReference type="CDD" id="cd02540">
    <property type="entry name" value="GT2_GlmU_N_bac"/>
    <property type="match status" value="1"/>
</dbReference>
<dbReference type="NCBIfam" id="TIGR01173">
    <property type="entry name" value="glmU"/>
    <property type="match status" value="1"/>
</dbReference>
<keyword evidence="14 20" id="KW-0511">Multifunctional enzyme</keyword>
<feature type="binding site" evidence="20">
    <location>
        <position position="365"/>
    </location>
    <ligand>
        <name>UDP-N-acetyl-alpha-D-glucosamine</name>
        <dbReference type="ChEBI" id="CHEBI:57705"/>
    </ligand>
</feature>
<feature type="binding site" evidence="20">
    <location>
        <begin position="385"/>
        <end position="386"/>
    </location>
    <ligand>
        <name>acetyl-CoA</name>
        <dbReference type="ChEBI" id="CHEBI:57288"/>
    </ligand>
</feature>
<comment type="pathway">
    <text evidence="2 20">Nucleotide-sugar biosynthesis; UDP-N-acetyl-alpha-D-glucosamine biosynthesis; N-acetyl-alpha-D-glucosamine 1-phosphate from alpha-D-glucosamine 6-phosphate (route II): step 2/2.</text>
</comment>
<evidence type="ECO:0000256" key="12">
    <source>
        <dbReference type="ARBA" id="ARBA00022960"/>
    </source>
</evidence>
<feature type="binding site" evidence="20">
    <location>
        <position position="439"/>
    </location>
    <ligand>
        <name>acetyl-CoA</name>
        <dbReference type="ChEBI" id="CHEBI:57288"/>
    </ligand>
</feature>
<dbReference type="GO" id="GO:0008360">
    <property type="term" value="P:regulation of cell shape"/>
    <property type="evidence" value="ECO:0007669"/>
    <property type="project" value="UniProtKB-KW"/>
</dbReference>
<comment type="subunit">
    <text evidence="20">Homotrimer.</text>
</comment>
<comment type="subcellular location">
    <subcellularLocation>
        <location evidence="1 20">Cytoplasm</location>
    </subcellularLocation>
</comment>
<keyword evidence="24" id="KW-1185">Reference proteome</keyword>
<evidence type="ECO:0000256" key="6">
    <source>
        <dbReference type="ARBA" id="ARBA00022490"/>
    </source>
</evidence>
<evidence type="ECO:0000256" key="15">
    <source>
        <dbReference type="ARBA" id="ARBA00023315"/>
    </source>
</evidence>
<dbReference type="Pfam" id="PF25087">
    <property type="entry name" value="GMPPB_C"/>
    <property type="match status" value="1"/>
</dbReference>
<dbReference type="GO" id="GO:0019134">
    <property type="term" value="F:glucosamine-1-phosphate N-acetyltransferase activity"/>
    <property type="evidence" value="ECO:0007669"/>
    <property type="project" value="UniProtKB-UniRule"/>
</dbReference>
<dbReference type="InterPro" id="IPR050065">
    <property type="entry name" value="GlmU-like"/>
</dbReference>
<comment type="similarity">
    <text evidence="4 20">In the C-terminal section; belongs to the transferase hexapeptide repeat family.</text>
</comment>
<dbReference type="SUPFAM" id="SSF51161">
    <property type="entry name" value="Trimeric LpxA-like enzymes"/>
    <property type="match status" value="1"/>
</dbReference>
<comment type="cofactor">
    <cofactor evidence="20">
        <name>Mg(2+)</name>
        <dbReference type="ChEBI" id="CHEBI:18420"/>
    </cofactor>
    <text evidence="20">Binds 1 Mg(2+) ion per subunit.</text>
</comment>
<feature type="active site" description="Proton acceptor" evidence="20">
    <location>
        <position position="362"/>
    </location>
</feature>
<dbReference type="Gene3D" id="3.90.550.10">
    <property type="entry name" value="Spore Coat Polysaccharide Biosynthesis Protein SpsA, Chain A"/>
    <property type="match status" value="1"/>
</dbReference>
<dbReference type="GO" id="GO:0003977">
    <property type="term" value="F:UDP-N-acetylglucosamine diphosphorylase activity"/>
    <property type="evidence" value="ECO:0007669"/>
    <property type="project" value="UniProtKB-UniRule"/>
</dbReference>
<dbReference type="GO" id="GO:0006048">
    <property type="term" value="P:UDP-N-acetylglucosamine biosynthetic process"/>
    <property type="evidence" value="ECO:0007669"/>
    <property type="project" value="UniProtKB-UniPathway"/>
</dbReference>
<name>A0A7U9TLB6_9MOLU</name>
<dbReference type="InterPro" id="IPR056729">
    <property type="entry name" value="GMPPB_C"/>
</dbReference>
<evidence type="ECO:0000256" key="11">
    <source>
        <dbReference type="ARBA" id="ARBA00022842"/>
    </source>
</evidence>
<dbReference type="EC" id="2.7.7.23" evidence="20"/>
<feature type="binding site" evidence="20">
    <location>
        <position position="170"/>
    </location>
    <ligand>
        <name>UDP-N-acetyl-alpha-D-glucosamine</name>
        <dbReference type="ChEBI" id="CHEBI:57705"/>
    </ligand>
</feature>
<feature type="region of interest" description="Pyrophosphorylase" evidence="20">
    <location>
        <begin position="1"/>
        <end position="229"/>
    </location>
</feature>
<evidence type="ECO:0000259" key="22">
    <source>
        <dbReference type="Pfam" id="PF25087"/>
    </source>
</evidence>
<evidence type="ECO:0000256" key="1">
    <source>
        <dbReference type="ARBA" id="ARBA00004496"/>
    </source>
</evidence>
<feature type="binding site" evidence="20">
    <location>
        <position position="332"/>
    </location>
    <ligand>
        <name>UDP-N-acetyl-alpha-D-glucosamine</name>
        <dbReference type="ChEBI" id="CHEBI:57705"/>
    </ligand>
</feature>
<comment type="catalytic activity">
    <reaction evidence="18 20">
        <text>N-acetyl-alpha-D-glucosamine 1-phosphate + UTP + H(+) = UDP-N-acetyl-alpha-D-glucosamine + diphosphate</text>
        <dbReference type="Rhea" id="RHEA:13509"/>
        <dbReference type="ChEBI" id="CHEBI:15378"/>
        <dbReference type="ChEBI" id="CHEBI:33019"/>
        <dbReference type="ChEBI" id="CHEBI:46398"/>
        <dbReference type="ChEBI" id="CHEBI:57705"/>
        <dbReference type="ChEBI" id="CHEBI:57776"/>
        <dbReference type="EC" id="2.7.7.23"/>
    </reaction>
</comment>
<dbReference type="InterPro" id="IPR029044">
    <property type="entry name" value="Nucleotide-diphossugar_trans"/>
</dbReference>
<evidence type="ECO:0000256" key="13">
    <source>
        <dbReference type="ARBA" id="ARBA00022984"/>
    </source>
</evidence>
<dbReference type="UniPathway" id="UPA00113">
    <property type="reaction ID" value="UER00532"/>
</dbReference>
<feature type="binding site" evidence="20">
    <location>
        <position position="227"/>
    </location>
    <ligand>
        <name>Mg(2+)</name>
        <dbReference type="ChEBI" id="CHEBI:18420"/>
    </ligand>
</feature>
<dbReference type="EMBL" id="AP024412">
    <property type="protein sequence ID" value="BCR36082.1"/>
    <property type="molecule type" value="Genomic_DNA"/>
</dbReference>
<evidence type="ECO:0000256" key="18">
    <source>
        <dbReference type="ARBA" id="ARBA00048493"/>
    </source>
</evidence>
<feature type="region of interest" description="Linker" evidence="20">
    <location>
        <begin position="230"/>
        <end position="250"/>
    </location>
</feature>
<feature type="binding site" evidence="20">
    <location>
        <position position="73"/>
    </location>
    <ligand>
        <name>UDP-N-acetyl-alpha-D-glucosamine</name>
        <dbReference type="ChEBI" id="CHEBI:57705"/>
    </ligand>
</feature>
<feature type="binding site" evidence="20">
    <location>
        <position position="350"/>
    </location>
    <ligand>
        <name>UDP-N-acetyl-alpha-D-glucosamine</name>
        <dbReference type="ChEBI" id="CHEBI:57705"/>
    </ligand>
</feature>
<feature type="binding site" evidence="20">
    <location>
        <position position="140"/>
    </location>
    <ligand>
        <name>UDP-N-acetyl-alpha-D-glucosamine</name>
        <dbReference type="ChEBI" id="CHEBI:57705"/>
    </ligand>
</feature>
<dbReference type="Proteomes" id="UP000620133">
    <property type="component" value="Chromosome"/>
</dbReference>
<accession>A0A7U9TLB6</accession>
<keyword evidence="10 20" id="KW-0677">Repeat</keyword>
<dbReference type="CDD" id="cd03353">
    <property type="entry name" value="LbH_GlmU_C"/>
    <property type="match status" value="1"/>
</dbReference>
<proteinExistence type="inferred from homology"/>
<dbReference type="RefSeq" id="WP_176239545.1">
    <property type="nucleotide sequence ID" value="NZ_AP024412.1"/>
</dbReference>
<feature type="binding site" evidence="20">
    <location>
        <position position="103"/>
    </location>
    <ligand>
        <name>Mg(2+)</name>
        <dbReference type="ChEBI" id="CHEBI:18420"/>
    </ligand>
</feature>
<evidence type="ECO:0000256" key="9">
    <source>
        <dbReference type="ARBA" id="ARBA00022723"/>
    </source>
</evidence>
<feature type="binding site" evidence="20">
    <location>
        <position position="23"/>
    </location>
    <ligand>
        <name>UDP-N-acetyl-alpha-D-glucosamine</name>
        <dbReference type="ChEBI" id="CHEBI:57705"/>
    </ligand>
</feature>
<keyword evidence="7 20" id="KW-0808">Transferase</keyword>
<dbReference type="GO" id="GO:0009252">
    <property type="term" value="P:peptidoglycan biosynthetic process"/>
    <property type="evidence" value="ECO:0007669"/>
    <property type="project" value="UniProtKB-UniRule"/>
</dbReference>
<evidence type="ECO:0000256" key="4">
    <source>
        <dbReference type="ARBA" id="ARBA00007707"/>
    </source>
</evidence>
<dbReference type="KEGG" id="manr:MPAN_009750"/>
<dbReference type="PANTHER" id="PTHR43584">
    <property type="entry name" value="NUCLEOTIDYL TRANSFERASE"/>
    <property type="match status" value="1"/>
</dbReference>
<dbReference type="InterPro" id="IPR005882">
    <property type="entry name" value="Bifunctional_GlmU"/>
</dbReference>
<evidence type="ECO:0000256" key="19">
    <source>
        <dbReference type="ARBA" id="ARBA00049628"/>
    </source>
</evidence>
<evidence type="ECO:0000313" key="23">
    <source>
        <dbReference type="EMBL" id="BCR36082.1"/>
    </source>
</evidence>
<dbReference type="GO" id="GO:0000287">
    <property type="term" value="F:magnesium ion binding"/>
    <property type="evidence" value="ECO:0007669"/>
    <property type="project" value="UniProtKB-UniRule"/>
</dbReference>
<evidence type="ECO:0000256" key="16">
    <source>
        <dbReference type="ARBA" id="ARBA00023316"/>
    </source>
</evidence>
<dbReference type="InterPro" id="IPR001451">
    <property type="entry name" value="Hexapep"/>
</dbReference>
<keyword evidence="16 20" id="KW-0961">Cell wall biogenesis/degradation</keyword>
<dbReference type="GO" id="GO:0071555">
    <property type="term" value="P:cell wall organization"/>
    <property type="evidence" value="ECO:0007669"/>
    <property type="project" value="UniProtKB-KW"/>
</dbReference>
<keyword evidence="6 20" id="KW-0963">Cytoplasm</keyword>
<keyword evidence="9 20" id="KW-0479">Metal-binding</keyword>
<evidence type="ECO:0000313" key="24">
    <source>
        <dbReference type="Proteomes" id="UP000620133"/>
    </source>
</evidence>
<dbReference type="Pfam" id="PF00483">
    <property type="entry name" value="NTP_transferase"/>
    <property type="match status" value="1"/>
</dbReference>
<feature type="region of interest" description="N-acetyltransferase" evidence="20">
    <location>
        <begin position="251"/>
        <end position="461"/>
    </location>
</feature>
<keyword evidence="12 20" id="KW-0133">Cell shape</keyword>
<feature type="domain" description="Mannose-1-phosphate guanyltransferase C-terminal" evidence="22">
    <location>
        <begin position="264"/>
        <end position="353"/>
    </location>
</feature>
<dbReference type="InterPro" id="IPR038009">
    <property type="entry name" value="GlmU_C_LbH"/>
</dbReference>
<dbReference type="GO" id="GO:0005737">
    <property type="term" value="C:cytoplasm"/>
    <property type="evidence" value="ECO:0007669"/>
    <property type="project" value="UniProtKB-SubCell"/>
</dbReference>
<keyword evidence="11 20" id="KW-0460">Magnesium</keyword>
<evidence type="ECO:0000256" key="3">
    <source>
        <dbReference type="ARBA" id="ARBA00005208"/>
    </source>
</evidence>
<protein>
    <recommendedName>
        <fullName evidence="20">Bifunctional protein GlmU</fullName>
    </recommendedName>
    <domain>
        <recommendedName>
            <fullName evidence="20">UDP-N-acetylglucosamine pyrophosphorylase</fullName>
            <ecNumber evidence="20">2.7.7.23</ecNumber>
        </recommendedName>
        <alternativeName>
            <fullName evidence="20">N-acetylglucosamine-1-phosphate uridyltransferase</fullName>
        </alternativeName>
    </domain>
    <domain>
        <recommendedName>
            <fullName evidence="20">Glucosamine-1-phosphate N-acetyltransferase</fullName>
            <ecNumber evidence="20">2.3.1.157</ecNumber>
        </recommendedName>
    </domain>
</protein>
<feature type="binding site" evidence="20">
    <location>
        <begin position="9"/>
        <end position="12"/>
    </location>
    <ligand>
        <name>UDP-N-acetyl-alpha-D-glucosamine</name>
        <dbReference type="ChEBI" id="CHEBI:57705"/>
    </ligand>
</feature>
<dbReference type="AlphaFoldDB" id="A0A7U9TLB6"/>
<dbReference type="UniPathway" id="UPA00973"/>
<dbReference type="GO" id="GO:0000902">
    <property type="term" value="P:cell morphogenesis"/>
    <property type="evidence" value="ECO:0007669"/>
    <property type="project" value="UniProtKB-UniRule"/>
</dbReference>
<dbReference type="EC" id="2.3.1.157" evidence="20"/>
<dbReference type="SUPFAM" id="SSF53448">
    <property type="entry name" value="Nucleotide-diphospho-sugar transferases"/>
    <property type="match status" value="1"/>
</dbReference>
<dbReference type="Gene3D" id="2.160.10.10">
    <property type="entry name" value="Hexapeptide repeat proteins"/>
    <property type="match status" value="1"/>
</dbReference>
<feature type="domain" description="Nucleotidyl transferase" evidence="21">
    <location>
        <begin position="6"/>
        <end position="211"/>
    </location>
</feature>
<keyword evidence="8 20" id="KW-0548">Nucleotidyltransferase</keyword>
<comment type="function">
    <text evidence="19 20">Catalyzes the last two sequential reactions in the de novo biosynthetic pathway for UDP-N-acetylglucosamine (UDP-GlcNAc). The C-terminal domain catalyzes the transfer of acetyl group from acetyl coenzyme A to glucosamine-1-phosphate (GlcN-1-P) to produce N-acetylglucosamine-1-phosphate (GlcNAc-1-P), which is converted into UDP-GlcNAc by the transfer of uridine 5-monophosphate (from uridine 5-triphosphate), a reaction catalyzed by the N-terminal domain.</text>
</comment>
<evidence type="ECO:0000256" key="5">
    <source>
        <dbReference type="ARBA" id="ARBA00007947"/>
    </source>
</evidence>
<dbReference type="GO" id="GO:0009245">
    <property type="term" value="P:lipid A biosynthetic process"/>
    <property type="evidence" value="ECO:0007669"/>
    <property type="project" value="UniProtKB-UniRule"/>
</dbReference>
<dbReference type="HAMAP" id="MF_01631">
    <property type="entry name" value="GlmU"/>
    <property type="match status" value="1"/>
</dbReference>
<dbReference type="GO" id="GO:0016020">
    <property type="term" value="C:membrane"/>
    <property type="evidence" value="ECO:0007669"/>
    <property type="project" value="GOC"/>
</dbReference>
<comment type="catalytic activity">
    <reaction evidence="17 20">
        <text>alpha-D-glucosamine 1-phosphate + acetyl-CoA = N-acetyl-alpha-D-glucosamine 1-phosphate + CoA + H(+)</text>
        <dbReference type="Rhea" id="RHEA:13725"/>
        <dbReference type="ChEBI" id="CHEBI:15378"/>
        <dbReference type="ChEBI" id="CHEBI:57287"/>
        <dbReference type="ChEBI" id="CHEBI:57288"/>
        <dbReference type="ChEBI" id="CHEBI:57776"/>
        <dbReference type="ChEBI" id="CHEBI:58516"/>
        <dbReference type="EC" id="2.3.1.157"/>
    </reaction>
</comment>
<evidence type="ECO:0000256" key="2">
    <source>
        <dbReference type="ARBA" id="ARBA00005166"/>
    </source>
</evidence>
<feature type="binding site" evidence="20">
    <location>
        <position position="422"/>
    </location>
    <ligand>
        <name>acetyl-CoA</name>
        <dbReference type="ChEBI" id="CHEBI:57288"/>
    </ligand>
</feature>
<evidence type="ECO:0000256" key="10">
    <source>
        <dbReference type="ARBA" id="ARBA00022737"/>
    </source>
</evidence>
<evidence type="ECO:0000256" key="8">
    <source>
        <dbReference type="ARBA" id="ARBA00022695"/>
    </source>
</evidence>
<comment type="pathway">
    <text evidence="20">Bacterial outer membrane biogenesis; LPS lipid A biosynthesis.</text>
</comment>
<comment type="pathway">
    <text evidence="3 20">Nucleotide-sugar biosynthesis; UDP-N-acetyl-alpha-D-glucosamine biosynthesis; UDP-N-acetyl-alpha-D-glucosamine from N-acetyl-alpha-D-glucosamine 1-phosphate: step 1/1.</text>
</comment>
<sequence length="461" mass="50659">MRKTYGLVLAAGKGTRMKTDMPKCAYPILKKPMIEYIVEKLEKTTINETVVVVGHKKEILMDILGNRVQYAEQVEQLGTGHAALSAESILADKEGVTFILPGDMPLMEIKLTDKLLKAHDEMGNDLTVVSMVYDNPKSYGRIVRDKYGVISAIVEDKDCTGEQKAIKEVNSGVYVIDNQILFKILRSIPKNERKGEYYLTDIVSLMKHDYKIGSFVVRSAYQMMGVNDLYSVSIAERYLRDEINKNHMLNGVEMVSPNTITIGHNVLIEPGVTIYPNTTITGMSTIREGAVIGPNTEIHNGNIDEFAEIKHSLIYDSTVGAHTTVGPFAHLRNHAVIGDHNRVGNFVEVKNSTTGSGTKAAHLSYIGDAEVGSNVNFGCGSITVNYDGVKKHKTIIGDDVFIGCNVNMVAPLTVGDQVFIAAGSTVTENIPKGSLSIARNHQVNKADYYNNLIKPKPKPEK</sequence>
<feature type="binding site" evidence="20">
    <location>
        <position position="227"/>
    </location>
    <ligand>
        <name>UDP-N-acetyl-alpha-D-glucosamine</name>
        <dbReference type="ChEBI" id="CHEBI:57705"/>
    </ligand>
</feature>
<evidence type="ECO:0000256" key="20">
    <source>
        <dbReference type="HAMAP-Rule" id="MF_01631"/>
    </source>
</evidence>
<comment type="caution">
    <text evidence="20">Lacks conserved residue(s) required for the propagation of feature annotation.</text>
</comment>
<evidence type="ECO:0000259" key="21">
    <source>
        <dbReference type="Pfam" id="PF00483"/>
    </source>
</evidence>
<comment type="similarity">
    <text evidence="5 20">In the N-terminal section; belongs to the N-acetylglucosamine-1-phosphate uridyltransferase family.</text>
</comment>
<evidence type="ECO:0000256" key="14">
    <source>
        <dbReference type="ARBA" id="ARBA00023268"/>
    </source>
</evidence>
<keyword evidence="13 20" id="KW-0573">Peptidoglycan synthesis</keyword>
<feature type="binding site" evidence="20">
    <location>
        <position position="155"/>
    </location>
    <ligand>
        <name>UDP-N-acetyl-alpha-D-glucosamine</name>
        <dbReference type="ChEBI" id="CHEBI:57705"/>
    </ligand>
</feature>
<feature type="binding site" evidence="20">
    <location>
        <begin position="78"/>
        <end position="79"/>
    </location>
    <ligand>
        <name>UDP-N-acetyl-alpha-D-glucosamine</name>
        <dbReference type="ChEBI" id="CHEBI:57705"/>
    </ligand>
</feature>
<dbReference type="InterPro" id="IPR005835">
    <property type="entry name" value="NTP_transferase_dom"/>
</dbReference>
<keyword evidence="15 20" id="KW-0012">Acyltransferase</keyword>
<evidence type="ECO:0000256" key="17">
    <source>
        <dbReference type="ARBA" id="ARBA00048247"/>
    </source>
</evidence>
<organism evidence="23 24">
    <name type="scientific">Mariniplasma anaerobium</name>
    <dbReference type="NCBI Taxonomy" id="2735436"/>
    <lineage>
        <taxon>Bacteria</taxon>
        <taxon>Bacillati</taxon>
        <taxon>Mycoplasmatota</taxon>
        <taxon>Mollicutes</taxon>
        <taxon>Acholeplasmatales</taxon>
        <taxon>Acholeplasmataceae</taxon>
        <taxon>Mariniplasma</taxon>
    </lineage>
</organism>